<dbReference type="AlphaFoldDB" id="A0A939FF95"/>
<gene>
    <name evidence="1" type="ORF">J0695_31825</name>
</gene>
<keyword evidence="2" id="KW-1185">Reference proteome</keyword>
<sequence length="155" mass="17538">MEALWTSAVAVIGTLLGGVVTHVFQRRAAKENEHFSRTESLRQERIAAYSAFAGALEDFRKVQGDRWYRRQEDRNGEPYKEALREGHRHRALARQALFRVKLLAGDRTLIEAADHAFEATRNTSGARDEAHRDELFTASRTAIEVFVETAAPSVQ</sequence>
<name>A0A939FF95_9ACTN</name>
<dbReference type="EMBL" id="JAFLRJ010000387">
    <property type="protein sequence ID" value="MBO0516327.1"/>
    <property type="molecule type" value="Genomic_DNA"/>
</dbReference>
<organism evidence="1 2">
    <name type="scientific">Streptomyces beijiangensis</name>
    <dbReference type="NCBI Taxonomy" id="163361"/>
    <lineage>
        <taxon>Bacteria</taxon>
        <taxon>Bacillati</taxon>
        <taxon>Actinomycetota</taxon>
        <taxon>Actinomycetes</taxon>
        <taxon>Kitasatosporales</taxon>
        <taxon>Streptomycetaceae</taxon>
        <taxon>Streptomyces</taxon>
    </lineage>
</organism>
<reference evidence="1" key="1">
    <citation type="submission" date="2021-03" db="EMBL/GenBank/DDBJ databases">
        <title>Streptomyces poriferae sp. nov., a novel marine sponge-derived Actinobacteria species with anti-MRSA activity.</title>
        <authorList>
            <person name="Sandoval-Powers M."/>
            <person name="Kralova S."/>
            <person name="Nguyen G.-S."/>
            <person name="Fawwal D."/>
            <person name="Degnes K."/>
            <person name="Klinkenberg G."/>
            <person name="Sletta H."/>
            <person name="Wentzel A."/>
            <person name="Liles M.R."/>
        </authorList>
    </citation>
    <scope>NUCLEOTIDE SEQUENCE</scope>
    <source>
        <strain evidence="1">DSM 41794</strain>
    </source>
</reference>
<evidence type="ECO:0000313" key="2">
    <source>
        <dbReference type="Proteomes" id="UP000664167"/>
    </source>
</evidence>
<proteinExistence type="predicted"/>
<comment type="caution">
    <text evidence="1">The sequence shown here is derived from an EMBL/GenBank/DDBJ whole genome shotgun (WGS) entry which is preliminary data.</text>
</comment>
<dbReference type="Proteomes" id="UP000664167">
    <property type="component" value="Unassembled WGS sequence"/>
</dbReference>
<evidence type="ECO:0000313" key="1">
    <source>
        <dbReference type="EMBL" id="MBO0516327.1"/>
    </source>
</evidence>
<dbReference type="RefSeq" id="WP_206967974.1">
    <property type="nucleotide sequence ID" value="NZ_BAAAJJ010000002.1"/>
</dbReference>
<protein>
    <submittedName>
        <fullName evidence="1">Uncharacterized protein</fullName>
    </submittedName>
</protein>
<accession>A0A939FF95</accession>